<dbReference type="GO" id="GO:0008270">
    <property type="term" value="F:zinc ion binding"/>
    <property type="evidence" value="ECO:0007669"/>
    <property type="project" value="InterPro"/>
</dbReference>
<organism evidence="5 6">
    <name type="scientific">Phoenix dactylifera</name>
    <name type="common">Date palm</name>
    <dbReference type="NCBI Taxonomy" id="42345"/>
    <lineage>
        <taxon>Eukaryota</taxon>
        <taxon>Viridiplantae</taxon>
        <taxon>Streptophyta</taxon>
        <taxon>Embryophyta</taxon>
        <taxon>Tracheophyta</taxon>
        <taxon>Spermatophyta</taxon>
        <taxon>Magnoliopsida</taxon>
        <taxon>Liliopsida</taxon>
        <taxon>Arecaceae</taxon>
        <taxon>Coryphoideae</taxon>
        <taxon>Phoeniceae</taxon>
        <taxon>Phoenix</taxon>
    </lineage>
</organism>
<dbReference type="Proteomes" id="UP000228380">
    <property type="component" value="Chromosome 4"/>
</dbReference>
<feature type="compositionally biased region" description="Polar residues" evidence="3">
    <location>
        <begin position="522"/>
        <end position="538"/>
    </location>
</feature>
<dbReference type="KEGG" id="pda:103715939"/>
<dbReference type="GeneID" id="103715939"/>
<accession>A0A8B7MWG1</accession>
<sequence>MSGDSEKRLQKVLDKLYQSPRPKPYPSSSVDRGKRPELGSRAGLGEGLRLPTVASMGMLGPTPPCRPWDRGDLMRRLATFKAMTWFGKPKVVRPVNCARRGWINVEMDVIACEACGTRLLFSTPSSWTLQQVEKAAAVFSLKLDNGHKLLCPWIDNACDEALALFPPTPPPALVESYNERSSALLRLAALPIISSSAIDYMKMKSPTLEEFLTLPSHASIVLKNGIRLTVGPKSKDWESALEAANSDLYYQALKIVSLCGWEPRLLPYAVESEDISSSFGKGTSTSETSEHILHEQKEGVKIHSSNGQGEAEGGEHINPPFGDYQYDPASVVLDCRFCGARAALWALTTVQCPLEIFSVVADSSSQNEPATFGADLVRRVQAPRVENLGVGIYSSNKGISDTGYSISSAKEKNLGLNFSIAGGPPPTRQNYRPRVSFPIVSRHLRAELSVSRNHASFEDSSSSQTHTQHSSQNDDLLQYQKDINGSLVIPECASLLKRKRSENELSSDVNFQSHPEGEIRGGNNTPSGNTSFEGNYSEQGDHSLHKNSNVENPKDAIQCAPEVLQRTNIDYKEKGEVPPEENKADNSVKVGEGISTIQNDAEPCGNNLVMESEDVCNQICNSVSRLDSVHYGEASETNHDDLSNIASCSSTKAALSSSHNINSGKGDKDSDLQNIEDAKAINQKANGLMNVSGKAEANHAPEKNPKLVHSKINKFDPIRQHRPFCPWIAPNEGVTMPGWKLTLSAVVHQVKDSPTPLNLENPSDLLDEEDDPIISVRKLFMSPPPKRLKSSQ</sequence>
<proteinExistence type="predicted"/>
<evidence type="ECO:0000256" key="2">
    <source>
        <dbReference type="ARBA" id="ARBA00023242"/>
    </source>
</evidence>
<evidence type="ECO:0000259" key="4">
    <source>
        <dbReference type="Pfam" id="PF07967"/>
    </source>
</evidence>
<evidence type="ECO:0000313" key="5">
    <source>
        <dbReference type="Proteomes" id="UP000228380"/>
    </source>
</evidence>
<dbReference type="GO" id="GO:0005634">
    <property type="term" value="C:nucleus"/>
    <property type="evidence" value="ECO:0007669"/>
    <property type="project" value="UniProtKB-SubCell"/>
</dbReference>
<dbReference type="InterPro" id="IPR012935">
    <property type="entry name" value="NuBaID_N"/>
</dbReference>
<feature type="region of interest" description="Disordered" evidence="3">
    <location>
        <begin position="451"/>
        <end position="473"/>
    </location>
</feature>
<feature type="region of interest" description="Disordered" evidence="3">
    <location>
        <begin position="1"/>
        <end position="44"/>
    </location>
</feature>
<feature type="compositionally biased region" description="Basic and acidic residues" evidence="3">
    <location>
        <begin position="1"/>
        <end position="14"/>
    </location>
</feature>
<feature type="region of interest" description="Disordered" evidence="3">
    <location>
        <begin position="500"/>
        <end position="554"/>
    </location>
</feature>
<evidence type="ECO:0000256" key="3">
    <source>
        <dbReference type="SAM" id="MobiDB-lite"/>
    </source>
</evidence>
<dbReference type="PANTHER" id="PTHR15835">
    <property type="entry name" value="NUCLEAR-INTERACTING PARTNER OF ALK"/>
    <property type="match status" value="1"/>
</dbReference>
<protein>
    <submittedName>
        <fullName evidence="6">Uncharacterized protein LOC103715939 isoform X2</fullName>
    </submittedName>
</protein>
<name>A0A8B7MWG1_PHODC</name>
<evidence type="ECO:0000256" key="1">
    <source>
        <dbReference type="ARBA" id="ARBA00004123"/>
    </source>
</evidence>
<gene>
    <name evidence="6" type="primary">LOC103715939</name>
</gene>
<dbReference type="RefSeq" id="XP_017700405.2">
    <property type="nucleotide sequence ID" value="XM_017844916.3"/>
</dbReference>
<reference evidence="5" key="1">
    <citation type="journal article" date="2019" name="Nat. Commun.">
        <title>Genome-wide association mapping of date palm fruit traits.</title>
        <authorList>
            <person name="Hazzouri K.M."/>
            <person name="Gros-Balthazard M."/>
            <person name="Flowers J.M."/>
            <person name="Copetti D."/>
            <person name="Lemansour A."/>
            <person name="Lebrun M."/>
            <person name="Masmoudi K."/>
            <person name="Ferrand S."/>
            <person name="Dhar M.I."/>
            <person name="Fresquez Z.A."/>
            <person name="Rosas U."/>
            <person name="Zhang J."/>
            <person name="Talag J."/>
            <person name="Lee S."/>
            <person name="Kudrna D."/>
            <person name="Powell R.F."/>
            <person name="Leitch I.J."/>
            <person name="Krueger R.R."/>
            <person name="Wing R.A."/>
            <person name="Amiri K.M.A."/>
            <person name="Purugganan M.D."/>
        </authorList>
    </citation>
    <scope>NUCLEOTIDE SEQUENCE [LARGE SCALE GENOMIC DNA]</scope>
    <source>
        <strain evidence="5">cv. Khalas</strain>
    </source>
</reference>
<feature type="compositionally biased region" description="Low complexity" evidence="3">
    <location>
        <begin position="460"/>
        <end position="471"/>
    </location>
</feature>
<reference evidence="6" key="2">
    <citation type="submission" date="2025-08" db="UniProtKB">
        <authorList>
            <consortium name="RefSeq"/>
        </authorList>
    </citation>
    <scope>IDENTIFICATION</scope>
    <source>
        <tissue evidence="6">Young leaves</tissue>
    </source>
</reference>
<dbReference type="Pfam" id="PF07967">
    <property type="entry name" value="zf-C3HC"/>
    <property type="match status" value="1"/>
</dbReference>
<evidence type="ECO:0000313" key="6">
    <source>
        <dbReference type="RefSeq" id="XP_017700405.2"/>
    </source>
</evidence>
<comment type="subcellular location">
    <subcellularLocation>
        <location evidence="1">Nucleus</location>
    </subcellularLocation>
</comment>
<feature type="domain" description="C3HC-type" evidence="4">
    <location>
        <begin position="67"/>
        <end position="192"/>
    </location>
</feature>
<feature type="compositionally biased region" description="Polar residues" evidence="3">
    <location>
        <begin position="504"/>
        <end position="513"/>
    </location>
</feature>
<keyword evidence="2" id="KW-0539">Nucleus</keyword>
<dbReference type="PANTHER" id="PTHR15835:SF6">
    <property type="entry name" value="ZINC FINGER C3HC-TYPE PROTEIN 1"/>
    <property type="match status" value="1"/>
</dbReference>
<keyword evidence="5" id="KW-1185">Reference proteome</keyword>
<dbReference type="AlphaFoldDB" id="A0A8B7MWG1"/>